<name>A0A2H0UZ52_9BACT</name>
<evidence type="ECO:0000313" key="4">
    <source>
        <dbReference type="EMBL" id="PIR92085.1"/>
    </source>
</evidence>
<keyword evidence="3" id="KW-0812">Transmembrane</keyword>
<accession>A0A2H0UZ52</accession>
<dbReference type="AlphaFoldDB" id="A0A2H0UZ52"/>
<evidence type="ECO:0000256" key="3">
    <source>
        <dbReference type="SAM" id="Phobius"/>
    </source>
</evidence>
<keyword evidence="1" id="KW-0175">Coiled coil</keyword>
<evidence type="ECO:0000256" key="1">
    <source>
        <dbReference type="SAM" id="Coils"/>
    </source>
</evidence>
<feature type="region of interest" description="Disordered" evidence="2">
    <location>
        <begin position="320"/>
        <end position="402"/>
    </location>
</feature>
<feature type="compositionally biased region" description="Low complexity" evidence="2">
    <location>
        <begin position="320"/>
        <end position="334"/>
    </location>
</feature>
<sequence length="402" mass="43431">MPKLPETDDFVVDLRKIKEQAQPRGIPARPPASLVAAPLNIDSEQEEENQPRHFFKSKDAPQMKSWLDFIQYNNAFLVLLVIGVIAFGGLTFASEEVRDATIGGQKVYAEGVDNTILLRQDFSRFNMDFKITGIVEDEESYVVGYSYVDFDLTSPLTPLLDKERGTITSDGAIPSPYQGEGARRADEAGNVWQFVEKQASRKIDKPFRQDLGLYLAEQLRQEATARLKELKNLQAEERAKGETKIVQVTEYSGLIGKVLDLSAAVFPGYEPVKKVELPTPAADEQIALRTQSGGSDNLTNIYNNWVAENSAAVAELNAGEITPATTTAETAGTSEEGRGTEGEQPAANAPSAGTAEPIAEPALVENLPAVAPPTIEPETPAENAPAENAGTATTPAEMPAGQ</sequence>
<proteinExistence type="predicted"/>
<evidence type="ECO:0000256" key="2">
    <source>
        <dbReference type="SAM" id="MobiDB-lite"/>
    </source>
</evidence>
<comment type="caution">
    <text evidence="4">The sequence shown here is derived from an EMBL/GenBank/DDBJ whole genome shotgun (WGS) entry which is preliminary data.</text>
</comment>
<feature type="transmembrane region" description="Helical" evidence="3">
    <location>
        <begin position="72"/>
        <end position="93"/>
    </location>
</feature>
<keyword evidence="3" id="KW-1133">Transmembrane helix</keyword>
<feature type="compositionally biased region" description="Low complexity" evidence="2">
    <location>
        <begin position="376"/>
        <end position="402"/>
    </location>
</feature>
<gene>
    <name evidence="4" type="ORF">COU01_03665</name>
</gene>
<protein>
    <submittedName>
        <fullName evidence="4">Uncharacterized protein</fullName>
    </submittedName>
</protein>
<reference evidence="5" key="1">
    <citation type="submission" date="2017-09" db="EMBL/GenBank/DDBJ databases">
        <title>Depth-based differentiation of microbial function through sediment-hosted aquifers and enrichment of novel symbionts in the deep terrestrial subsurface.</title>
        <authorList>
            <person name="Probst A.J."/>
            <person name="Ladd B."/>
            <person name="Jarett J.K."/>
            <person name="Geller-Mcgrath D.E."/>
            <person name="Sieber C.M.K."/>
            <person name="Emerson J.B."/>
            <person name="Anantharaman K."/>
            <person name="Thomas B.C."/>
            <person name="Malmstrom R."/>
            <person name="Stieglmeier M."/>
            <person name="Klingl A."/>
            <person name="Woyke T."/>
            <person name="Ryan C.M."/>
            <person name="Banfield J.F."/>
        </authorList>
    </citation>
    <scope>NUCLEOTIDE SEQUENCE [LARGE SCALE GENOMIC DNA]</scope>
</reference>
<organism evidence="4 5">
    <name type="scientific">Candidatus Falkowbacteria bacterium CG10_big_fil_rev_8_21_14_0_10_44_15</name>
    <dbReference type="NCBI Taxonomy" id="1974569"/>
    <lineage>
        <taxon>Bacteria</taxon>
        <taxon>Candidatus Falkowiibacteriota</taxon>
    </lineage>
</organism>
<keyword evidence="3" id="KW-0472">Membrane</keyword>
<dbReference type="Proteomes" id="UP000228510">
    <property type="component" value="Unassembled WGS sequence"/>
</dbReference>
<evidence type="ECO:0000313" key="5">
    <source>
        <dbReference type="Proteomes" id="UP000228510"/>
    </source>
</evidence>
<feature type="coiled-coil region" evidence="1">
    <location>
        <begin position="213"/>
        <end position="240"/>
    </location>
</feature>
<dbReference type="EMBL" id="PFAT01000046">
    <property type="protein sequence ID" value="PIR92085.1"/>
    <property type="molecule type" value="Genomic_DNA"/>
</dbReference>